<feature type="transmembrane region" description="Helical" evidence="6">
    <location>
        <begin position="37"/>
        <end position="61"/>
    </location>
</feature>
<dbReference type="AlphaFoldDB" id="A0A832G6L8"/>
<comment type="subcellular location">
    <subcellularLocation>
        <location evidence="1">Membrane</location>
        <topology evidence="1">Multi-pass membrane protein</topology>
    </subcellularLocation>
</comment>
<comment type="caution">
    <text evidence="8">The sequence shown here is derived from an EMBL/GenBank/DDBJ whole genome shotgun (WGS) entry which is preliminary data.</text>
</comment>
<feature type="domain" description="EamA" evidence="7">
    <location>
        <begin position="14"/>
        <end position="148"/>
    </location>
</feature>
<feature type="transmembrane region" description="Helical" evidence="6">
    <location>
        <begin position="163"/>
        <end position="182"/>
    </location>
</feature>
<dbReference type="PANTHER" id="PTHR32322">
    <property type="entry name" value="INNER MEMBRANE TRANSPORTER"/>
    <property type="match status" value="1"/>
</dbReference>
<dbReference type="EMBL" id="DSVI01000006">
    <property type="protein sequence ID" value="HGT47380.1"/>
    <property type="molecule type" value="Genomic_DNA"/>
</dbReference>
<protein>
    <submittedName>
        <fullName evidence="8">EamA/RhaT family transporter</fullName>
    </submittedName>
</protein>
<feature type="transmembrane region" description="Helical" evidence="6">
    <location>
        <begin position="73"/>
        <end position="97"/>
    </location>
</feature>
<feature type="transmembrane region" description="Helical" evidence="6">
    <location>
        <begin position="255"/>
        <end position="275"/>
    </location>
</feature>
<proteinExistence type="inferred from homology"/>
<name>A0A832G6L8_9BACT</name>
<comment type="similarity">
    <text evidence="2">Belongs to the EamA transporter family.</text>
</comment>
<feature type="domain" description="EamA" evidence="7">
    <location>
        <begin position="164"/>
        <end position="298"/>
    </location>
</feature>
<keyword evidence="5 6" id="KW-0472">Membrane</keyword>
<feature type="transmembrane region" description="Helical" evidence="6">
    <location>
        <begin position="103"/>
        <end position="126"/>
    </location>
</feature>
<dbReference type="InterPro" id="IPR000620">
    <property type="entry name" value="EamA_dom"/>
</dbReference>
<evidence type="ECO:0000256" key="3">
    <source>
        <dbReference type="ARBA" id="ARBA00022692"/>
    </source>
</evidence>
<dbReference type="GO" id="GO:0016020">
    <property type="term" value="C:membrane"/>
    <property type="evidence" value="ECO:0007669"/>
    <property type="project" value="UniProtKB-SubCell"/>
</dbReference>
<accession>A0A832G6L8</accession>
<feature type="transmembrane region" description="Helical" evidence="6">
    <location>
        <begin position="133"/>
        <end position="151"/>
    </location>
</feature>
<evidence type="ECO:0000256" key="4">
    <source>
        <dbReference type="ARBA" id="ARBA00022989"/>
    </source>
</evidence>
<organism evidence="8">
    <name type="scientific">Ignavibacterium album</name>
    <dbReference type="NCBI Taxonomy" id="591197"/>
    <lineage>
        <taxon>Bacteria</taxon>
        <taxon>Pseudomonadati</taxon>
        <taxon>Ignavibacteriota</taxon>
        <taxon>Ignavibacteria</taxon>
        <taxon>Ignavibacteriales</taxon>
        <taxon>Ignavibacteriaceae</taxon>
        <taxon>Ignavibacterium</taxon>
    </lineage>
</organism>
<feature type="transmembrane region" description="Helical" evidence="6">
    <location>
        <begin position="226"/>
        <end position="248"/>
    </location>
</feature>
<evidence type="ECO:0000259" key="7">
    <source>
        <dbReference type="Pfam" id="PF00892"/>
    </source>
</evidence>
<feature type="transmembrane region" description="Helical" evidence="6">
    <location>
        <begin position="194"/>
        <end position="214"/>
    </location>
</feature>
<gene>
    <name evidence="8" type="ORF">ENS56_05060</name>
</gene>
<evidence type="ECO:0000256" key="1">
    <source>
        <dbReference type="ARBA" id="ARBA00004141"/>
    </source>
</evidence>
<feature type="transmembrane region" description="Helical" evidence="6">
    <location>
        <begin position="287"/>
        <end position="308"/>
    </location>
</feature>
<evidence type="ECO:0000256" key="6">
    <source>
        <dbReference type="SAM" id="Phobius"/>
    </source>
</evidence>
<dbReference type="InterPro" id="IPR050638">
    <property type="entry name" value="AA-Vitamin_Transporters"/>
</dbReference>
<evidence type="ECO:0000256" key="5">
    <source>
        <dbReference type="ARBA" id="ARBA00023136"/>
    </source>
</evidence>
<dbReference type="SUPFAM" id="SSF103481">
    <property type="entry name" value="Multidrug resistance efflux transporter EmrE"/>
    <property type="match status" value="2"/>
</dbReference>
<sequence length="313" mass="34430">MSKGESKTQIFPATLVSLAATLWAVDGIVLRPYLYNLPVPLVVFIETTIVASILTPFFYRNFSTINNLHYKDWIAFAGVAFFGGALGTMAITRALFFVNYVNLSIVIFIQKLQPVFAISLAAIILKEKLTKEFILWASLAIAGAYIITFGFNLPLINTGDKTAIAALFALIAAFSFGFSTVLSKRALRNIGFQLGTYLRFSITAVIMLIIVLITQDFNSFSNISSTQFWVFLIIAFSTGGPAIFLYYYGLKKISASVATICELAFPLSAVILEYFVHGKILSPVQWIGAVILLFSIIKVSGIEIPSLFNSDDK</sequence>
<keyword evidence="4 6" id="KW-1133">Transmembrane helix</keyword>
<dbReference type="InterPro" id="IPR037185">
    <property type="entry name" value="EmrE-like"/>
</dbReference>
<dbReference type="Pfam" id="PF00892">
    <property type="entry name" value="EamA"/>
    <property type="match status" value="2"/>
</dbReference>
<reference evidence="8" key="1">
    <citation type="journal article" date="2020" name="mSystems">
        <title>Genome- and Community-Level Interaction Insights into Carbon Utilization and Element Cycling Functions of Hydrothermarchaeota in Hydrothermal Sediment.</title>
        <authorList>
            <person name="Zhou Z."/>
            <person name="Liu Y."/>
            <person name="Xu W."/>
            <person name="Pan J."/>
            <person name="Luo Z.H."/>
            <person name="Li M."/>
        </authorList>
    </citation>
    <scope>NUCLEOTIDE SEQUENCE [LARGE SCALE GENOMIC DNA]</scope>
    <source>
        <strain evidence="8">SpSt-500</strain>
    </source>
</reference>
<keyword evidence="3 6" id="KW-0812">Transmembrane</keyword>
<evidence type="ECO:0000313" key="8">
    <source>
        <dbReference type="EMBL" id="HGT47380.1"/>
    </source>
</evidence>
<evidence type="ECO:0000256" key="2">
    <source>
        <dbReference type="ARBA" id="ARBA00007362"/>
    </source>
</evidence>
<dbReference type="PANTHER" id="PTHR32322:SF2">
    <property type="entry name" value="EAMA DOMAIN-CONTAINING PROTEIN"/>
    <property type="match status" value="1"/>
</dbReference>